<feature type="domain" description="PITH" evidence="2">
    <location>
        <begin position="24"/>
        <end position="201"/>
    </location>
</feature>
<dbReference type="PROSITE" id="PS51532">
    <property type="entry name" value="PITH"/>
    <property type="match status" value="1"/>
</dbReference>
<dbReference type="InterPro" id="IPR037047">
    <property type="entry name" value="PITH_dom_sf"/>
</dbReference>
<sequence>MPGVHGEGCGCKAETELTIGEFLSLLSGTKIENAFFMGYKGISVSTYARQERGSAKKVIKTYDERLDDSLSCKSEQDDSELVSPTNERCVLPTLAISSLIVIGGGEGRAPGKVKVFANREDLDFTNVRETECVQEIDLTEDFHGAVEYPLKVTKLQNVSSLALYFPENFGGDCTEIVYIGLRGVGSKYQRRAVQTVYEAQPNLKDHKQPGDQFTPQMGL</sequence>
<accession>A0A1D3D9E7</accession>
<keyword evidence="4" id="KW-1185">Reference proteome</keyword>
<evidence type="ECO:0000256" key="1">
    <source>
        <dbReference type="ARBA" id="ARBA00025788"/>
    </source>
</evidence>
<evidence type="ECO:0000313" key="3">
    <source>
        <dbReference type="EMBL" id="OEH80033.1"/>
    </source>
</evidence>
<dbReference type="FunCoup" id="A0A1D3D9E7">
    <property type="interactions" value="376"/>
</dbReference>
<gene>
    <name evidence="3" type="ORF">cyc_01306</name>
</gene>
<dbReference type="Proteomes" id="UP000095192">
    <property type="component" value="Unassembled WGS sequence"/>
</dbReference>
<dbReference type="InterPro" id="IPR008979">
    <property type="entry name" value="Galactose-bd-like_sf"/>
</dbReference>
<comment type="caution">
    <text evidence="3">The sequence shown here is derived from an EMBL/GenBank/DDBJ whole genome shotgun (WGS) entry which is preliminary data.</text>
</comment>
<dbReference type="EMBL" id="JROU02000207">
    <property type="protein sequence ID" value="OEH80033.1"/>
    <property type="molecule type" value="Genomic_DNA"/>
</dbReference>
<dbReference type="PANTHER" id="PTHR12175">
    <property type="entry name" value="AD039 HT014 THIOREDOXIN FAMILY TRP26"/>
    <property type="match status" value="1"/>
</dbReference>
<dbReference type="InterPro" id="IPR045099">
    <property type="entry name" value="PITH1-like"/>
</dbReference>
<dbReference type="InterPro" id="IPR010400">
    <property type="entry name" value="PITH_dom"/>
</dbReference>
<dbReference type="Gene3D" id="2.60.120.470">
    <property type="entry name" value="PITH domain"/>
    <property type="match status" value="1"/>
</dbReference>
<dbReference type="InParanoid" id="A0A1D3D9E7"/>
<proteinExistence type="inferred from homology"/>
<name>A0A1D3D9E7_9EIME</name>
<dbReference type="Pfam" id="PF06201">
    <property type="entry name" value="PITH"/>
    <property type="match status" value="1"/>
</dbReference>
<protein>
    <recommendedName>
        <fullName evidence="2">PITH domain-containing protein</fullName>
    </recommendedName>
</protein>
<organism evidence="3 4">
    <name type="scientific">Cyclospora cayetanensis</name>
    <dbReference type="NCBI Taxonomy" id="88456"/>
    <lineage>
        <taxon>Eukaryota</taxon>
        <taxon>Sar</taxon>
        <taxon>Alveolata</taxon>
        <taxon>Apicomplexa</taxon>
        <taxon>Conoidasida</taxon>
        <taxon>Coccidia</taxon>
        <taxon>Eucoccidiorida</taxon>
        <taxon>Eimeriorina</taxon>
        <taxon>Eimeriidae</taxon>
        <taxon>Cyclospora</taxon>
    </lineage>
</organism>
<comment type="similarity">
    <text evidence="1">Belongs to the PITHD1 family.</text>
</comment>
<dbReference type="PANTHER" id="PTHR12175:SF1">
    <property type="entry name" value="PITH DOMAIN-CONTAINING PROTEIN 1"/>
    <property type="match status" value="1"/>
</dbReference>
<evidence type="ECO:0000259" key="2">
    <source>
        <dbReference type="PROSITE" id="PS51532"/>
    </source>
</evidence>
<evidence type="ECO:0000313" key="4">
    <source>
        <dbReference type="Proteomes" id="UP000095192"/>
    </source>
</evidence>
<dbReference type="GO" id="GO:0005737">
    <property type="term" value="C:cytoplasm"/>
    <property type="evidence" value="ECO:0007669"/>
    <property type="project" value="UniProtKB-ARBA"/>
</dbReference>
<dbReference type="VEuPathDB" id="ToxoDB:LOC34618332"/>
<reference evidence="3 4" key="1">
    <citation type="journal article" date="2016" name="BMC Genomics">
        <title>Comparative genomics reveals Cyclospora cayetanensis possesses coccidia-like metabolism and invasion components but unique surface antigens.</title>
        <authorList>
            <person name="Liu S."/>
            <person name="Wang L."/>
            <person name="Zheng H."/>
            <person name="Xu Z."/>
            <person name="Roellig D.M."/>
            <person name="Li N."/>
            <person name="Frace M.A."/>
            <person name="Tang K."/>
            <person name="Arrowood M.J."/>
            <person name="Moss D.M."/>
            <person name="Zhang L."/>
            <person name="Feng Y."/>
            <person name="Xiao L."/>
        </authorList>
    </citation>
    <scope>NUCLEOTIDE SEQUENCE [LARGE SCALE GENOMIC DNA]</scope>
    <source>
        <strain evidence="3 4">CHN_HEN01</strain>
    </source>
</reference>
<dbReference type="SUPFAM" id="SSF49785">
    <property type="entry name" value="Galactose-binding domain-like"/>
    <property type="match status" value="1"/>
</dbReference>
<dbReference type="VEuPathDB" id="ToxoDB:cyc_01306"/>
<dbReference type="AlphaFoldDB" id="A0A1D3D9E7"/>